<proteinExistence type="inferred from homology"/>
<feature type="signal peptide" evidence="3">
    <location>
        <begin position="1"/>
        <end position="22"/>
    </location>
</feature>
<reference evidence="4 5" key="1">
    <citation type="submission" date="2024-02" db="EMBL/GenBank/DDBJ databases">
        <authorList>
            <person name="Vignale AGUSTIN F."/>
            <person name="Sosa J E."/>
            <person name="Modenutti C."/>
        </authorList>
    </citation>
    <scope>NUCLEOTIDE SEQUENCE [LARGE SCALE GENOMIC DNA]</scope>
</reference>
<dbReference type="SUPFAM" id="SSF51445">
    <property type="entry name" value="(Trans)glycosidases"/>
    <property type="match status" value="1"/>
</dbReference>
<evidence type="ECO:0000256" key="3">
    <source>
        <dbReference type="SAM" id="SignalP"/>
    </source>
</evidence>
<protein>
    <submittedName>
        <fullName evidence="4">Uncharacterized protein</fullName>
    </submittedName>
</protein>
<accession>A0ABC8R5R2</accession>
<dbReference type="Gene3D" id="3.20.20.80">
    <property type="entry name" value="Glycosidases"/>
    <property type="match status" value="3"/>
</dbReference>
<evidence type="ECO:0000313" key="4">
    <source>
        <dbReference type="EMBL" id="CAK9140346.1"/>
    </source>
</evidence>
<dbReference type="Proteomes" id="UP001642360">
    <property type="component" value="Unassembled WGS sequence"/>
</dbReference>
<dbReference type="InterPro" id="IPR017853">
    <property type="entry name" value="GH"/>
</dbReference>
<dbReference type="Pfam" id="PF00232">
    <property type="entry name" value="Glyco_hydro_1"/>
    <property type="match status" value="2"/>
</dbReference>
<dbReference type="AlphaFoldDB" id="A0ABC8R5R2"/>
<evidence type="ECO:0000313" key="5">
    <source>
        <dbReference type="Proteomes" id="UP001642360"/>
    </source>
</evidence>
<dbReference type="PANTHER" id="PTHR10353">
    <property type="entry name" value="GLYCOSYL HYDROLASE"/>
    <property type="match status" value="1"/>
</dbReference>
<gene>
    <name evidence="4" type="ORF">ILEXP_LOCUS7790</name>
</gene>
<dbReference type="EMBL" id="CAUOFW020001036">
    <property type="protein sequence ID" value="CAK9140346.1"/>
    <property type="molecule type" value="Genomic_DNA"/>
</dbReference>
<evidence type="ECO:0000256" key="1">
    <source>
        <dbReference type="ARBA" id="ARBA00010838"/>
    </source>
</evidence>
<dbReference type="PANTHER" id="PTHR10353:SF297">
    <property type="entry name" value="VICIANIN HYDROLASE-LIKE"/>
    <property type="match status" value="1"/>
</dbReference>
<keyword evidence="3" id="KW-0732">Signal</keyword>
<dbReference type="PRINTS" id="PR00131">
    <property type="entry name" value="GLHYDRLASE1"/>
</dbReference>
<sequence>MGIRGLIFTLLVLANSLAHCSGDTPPASFSTPLNRSSFPADFVFGAASAAYQKDIQLLKGLGGKISGGVNQEGIKFYNDLINELKSNGLKPFVTLFHWDVPQPLQDEYGGFLHANIVNDYRDYVDICFKEFGDRVKHWITLNEPLSVSMFGYATGTHAPGRCSNYVGNCTQGNSAIEPYVVAHHQLLAHAAAVRFLHPITYGDYPPSMRSNVGNRLPKFSMEQSKMLSIDFLGINYYTCNYASPMLSVNRVNLSYTTDNHLDLTRMADQNNSSLPIKKAIKDELRIKYYQGHFKYLQQAIKKGANVKGHFVWSFLDDFEWDAGFTVRFGLTYIDYKDNLKRYLKLSAFWFKKFLQKSTQ</sequence>
<organism evidence="4 5">
    <name type="scientific">Ilex paraguariensis</name>
    <name type="common">yerba mate</name>
    <dbReference type="NCBI Taxonomy" id="185542"/>
    <lineage>
        <taxon>Eukaryota</taxon>
        <taxon>Viridiplantae</taxon>
        <taxon>Streptophyta</taxon>
        <taxon>Embryophyta</taxon>
        <taxon>Tracheophyta</taxon>
        <taxon>Spermatophyta</taxon>
        <taxon>Magnoliopsida</taxon>
        <taxon>eudicotyledons</taxon>
        <taxon>Gunneridae</taxon>
        <taxon>Pentapetalae</taxon>
        <taxon>asterids</taxon>
        <taxon>campanulids</taxon>
        <taxon>Aquifoliales</taxon>
        <taxon>Aquifoliaceae</taxon>
        <taxon>Ilex</taxon>
    </lineage>
</organism>
<comment type="similarity">
    <text evidence="1 2">Belongs to the glycosyl hydrolase 1 family.</text>
</comment>
<comment type="caution">
    <text evidence="4">The sequence shown here is derived from an EMBL/GenBank/DDBJ whole genome shotgun (WGS) entry which is preliminary data.</text>
</comment>
<evidence type="ECO:0000256" key="2">
    <source>
        <dbReference type="RuleBase" id="RU003690"/>
    </source>
</evidence>
<name>A0ABC8R5R2_9AQUA</name>
<dbReference type="InterPro" id="IPR001360">
    <property type="entry name" value="Glyco_hydro_1"/>
</dbReference>
<feature type="chain" id="PRO_5044760891" evidence="3">
    <location>
        <begin position="23"/>
        <end position="359"/>
    </location>
</feature>
<keyword evidence="5" id="KW-1185">Reference proteome</keyword>